<dbReference type="InterPro" id="IPR010291">
    <property type="entry name" value="Ion_channel_UNC-93"/>
</dbReference>
<organism evidence="6 7">
    <name type="scientific">Hesseltinella vesiculosa</name>
    <dbReference type="NCBI Taxonomy" id="101127"/>
    <lineage>
        <taxon>Eukaryota</taxon>
        <taxon>Fungi</taxon>
        <taxon>Fungi incertae sedis</taxon>
        <taxon>Mucoromycota</taxon>
        <taxon>Mucoromycotina</taxon>
        <taxon>Mucoromycetes</taxon>
        <taxon>Mucorales</taxon>
        <taxon>Cunninghamellaceae</taxon>
        <taxon>Hesseltinella</taxon>
    </lineage>
</organism>
<feature type="transmembrane region" description="Helical" evidence="5">
    <location>
        <begin position="104"/>
        <end position="123"/>
    </location>
</feature>
<dbReference type="Gene3D" id="1.20.1250.20">
    <property type="entry name" value="MFS general substrate transporter like domains"/>
    <property type="match status" value="1"/>
</dbReference>
<keyword evidence="3 5" id="KW-1133">Transmembrane helix</keyword>
<dbReference type="InterPro" id="IPR036259">
    <property type="entry name" value="MFS_trans_sf"/>
</dbReference>
<dbReference type="SUPFAM" id="SSF103473">
    <property type="entry name" value="MFS general substrate transporter"/>
    <property type="match status" value="1"/>
</dbReference>
<feature type="transmembrane region" description="Helical" evidence="5">
    <location>
        <begin position="49"/>
        <end position="68"/>
    </location>
</feature>
<evidence type="ECO:0000256" key="3">
    <source>
        <dbReference type="ARBA" id="ARBA00022989"/>
    </source>
</evidence>
<evidence type="ECO:0000313" key="6">
    <source>
        <dbReference type="EMBL" id="ORX51545.1"/>
    </source>
</evidence>
<dbReference type="Proteomes" id="UP000242146">
    <property type="component" value="Unassembled WGS sequence"/>
</dbReference>
<dbReference type="InterPro" id="IPR051617">
    <property type="entry name" value="UNC-93-like_regulator"/>
</dbReference>
<dbReference type="GO" id="GO:0016020">
    <property type="term" value="C:membrane"/>
    <property type="evidence" value="ECO:0007669"/>
    <property type="project" value="UniProtKB-SubCell"/>
</dbReference>
<evidence type="ECO:0000313" key="7">
    <source>
        <dbReference type="Proteomes" id="UP000242146"/>
    </source>
</evidence>
<evidence type="ECO:0000256" key="5">
    <source>
        <dbReference type="SAM" id="Phobius"/>
    </source>
</evidence>
<accession>A0A1X2GDT1</accession>
<feature type="transmembrane region" description="Helical" evidence="5">
    <location>
        <begin position="143"/>
        <end position="164"/>
    </location>
</feature>
<feature type="transmembrane region" description="Helical" evidence="5">
    <location>
        <begin position="299"/>
        <end position="320"/>
    </location>
</feature>
<dbReference type="AlphaFoldDB" id="A0A1X2GDT1"/>
<feature type="transmembrane region" description="Helical" evidence="5">
    <location>
        <begin position="405"/>
        <end position="423"/>
    </location>
</feature>
<keyword evidence="4 5" id="KW-0472">Membrane</keyword>
<feature type="transmembrane region" description="Helical" evidence="5">
    <location>
        <begin position="340"/>
        <end position="362"/>
    </location>
</feature>
<keyword evidence="7" id="KW-1185">Reference proteome</keyword>
<feature type="transmembrane region" description="Helical" evidence="5">
    <location>
        <begin position="176"/>
        <end position="198"/>
    </location>
</feature>
<protein>
    <submittedName>
        <fullName evidence="6">MFS general substrate transporter</fullName>
    </submittedName>
</protein>
<comment type="subcellular location">
    <subcellularLocation>
        <location evidence="1">Membrane</location>
        <topology evidence="1">Multi-pass membrane protein</topology>
    </subcellularLocation>
</comment>
<dbReference type="STRING" id="101127.A0A1X2GDT1"/>
<feature type="transmembrane region" description="Helical" evidence="5">
    <location>
        <begin position="12"/>
        <end position="37"/>
    </location>
</feature>
<dbReference type="EMBL" id="MCGT01000020">
    <property type="protein sequence ID" value="ORX51545.1"/>
    <property type="molecule type" value="Genomic_DNA"/>
</dbReference>
<feature type="transmembrane region" description="Helical" evidence="5">
    <location>
        <begin position="235"/>
        <end position="252"/>
    </location>
</feature>
<name>A0A1X2GDT1_9FUNG</name>
<sequence>MATHPLDFKPRWYRSTMFNAFVIGLVGFCAPGLWNAMSSLGAGGQQSPYLVNAANALVFALMGFFCLFGSVASSKIGLKWSLVIGTIGFPVYSAGLYLNNRYGVEWLVLLGAALCGISAGLFWNTEGAIALGYSRPEKRGKYLNIWLIFRTLGPLVGGAIVLALNHSEAEKASGKVGYNTYLIFVALQCLGPLIALFLTPPEKVERADGSKVKILKAGSFWEEVRGVLDASKKKHVLMLLPLFWAAYFNQYSGNFQVYYFGVRARALSAFVGNFASIMASTAMSALLDWKRFSVKSRITFGFYVAVVLHIVAWVYGWVIQEKYTANPPMLDWESPGYVEGFFVMILWGVAYQALANWMYYLVSTMTGNITELNRLTGILRGQESFSQAVAFGLNTRKWYGGRVPLAVNTVLLVLAVFPTWLVVRQHEPITKDDTDNDTLTSSTTSTVEEKIAAADLEKALT</sequence>
<gene>
    <name evidence="6" type="ORF">DM01DRAFT_1392651</name>
</gene>
<feature type="transmembrane region" description="Helical" evidence="5">
    <location>
        <begin position="264"/>
        <end position="287"/>
    </location>
</feature>
<evidence type="ECO:0000256" key="2">
    <source>
        <dbReference type="ARBA" id="ARBA00022692"/>
    </source>
</evidence>
<feature type="transmembrane region" description="Helical" evidence="5">
    <location>
        <begin position="80"/>
        <end position="98"/>
    </location>
</feature>
<proteinExistence type="predicted"/>
<dbReference type="PANTHER" id="PTHR23294">
    <property type="entry name" value="ET TRANSLATION PRODUCT-RELATED"/>
    <property type="match status" value="1"/>
</dbReference>
<dbReference type="Pfam" id="PF05978">
    <property type="entry name" value="UNC-93"/>
    <property type="match status" value="1"/>
</dbReference>
<comment type="caution">
    <text evidence="6">The sequence shown here is derived from an EMBL/GenBank/DDBJ whole genome shotgun (WGS) entry which is preliminary data.</text>
</comment>
<evidence type="ECO:0000256" key="4">
    <source>
        <dbReference type="ARBA" id="ARBA00023136"/>
    </source>
</evidence>
<reference evidence="6 7" key="1">
    <citation type="submission" date="2016-07" db="EMBL/GenBank/DDBJ databases">
        <title>Pervasive Adenine N6-methylation of Active Genes in Fungi.</title>
        <authorList>
            <consortium name="DOE Joint Genome Institute"/>
            <person name="Mondo S.J."/>
            <person name="Dannebaum R.O."/>
            <person name="Kuo R.C."/>
            <person name="Labutti K."/>
            <person name="Haridas S."/>
            <person name="Kuo A."/>
            <person name="Salamov A."/>
            <person name="Ahrendt S.R."/>
            <person name="Lipzen A."/>
            <person name="Sullivan W."/>
            <person name="Andreopoulos W.B."/>
            <person name="Clum A."/>
            <person name="Lindquist E."/>
            <person name="Daum C."/>
            <person name="Ramamoorthy G.K."/>
            <person name="Gryganskyi A."/>
            <person name="Culley D."/>
            <person name="Magnuson J.K."/>
            <person name="James T.Y."/>
            <person name="O'Malley M.A."/>
            <person name="Stajich J.E."/>
            <person name="Spatafora J.W."/>
            <person name="Visel A."/>
            <person name="Grigoriev I.V."/>
        </authorList>
    </citation>
    <scope>NUCLEOTIDE SEQUENCE [LARGE SCALE GENOMIC DNA]</scope>
    <source>
        <strain evidence="6 7">NRRL 3301</strain>
    </source>
</reference>
<evidence type="ECO:0000256" key="1">
    <source>
        <dbReference type="ARBA" id="ARBA00004141"/>
    </source>
</evidence>
<dbReference type="PANTHER" id="PTHR23294:SF19">
    <property type="entry name" value="DUF895 DOMAIN MEMBRANE PROTEIN-RELATED"/>
    <property type="match status" value="1"/>
</dbReference>
<keyword evidence="2 5" id="KW-0812">Transmembrane</keyword>
<dbReference type="OrthoDB" id="196103at2759"/>